<feature type="transmembrane region" description="Helical" evidence="7">
    <location>
        <begin position="109"/>
        <end position="130"/>
    </location>
</feature>
<keyword evidence="3 7" id="KW-0812">Transmembrane</keyword>
<comment type="subcellular location">
    <subcellularLocation>
        <location evidence="1">Membrane</location>
        <topology evidence="1">Multi-pass membrane protein</topology>
    </subcellularLocation>
</comment>
<evidence type="ECO:0000256" key="5">
    <source>
        <dbReference type="ARBA" id="ARBA00022989"/>
    </source>
</evidence>
<protein>
    <recommendedName>
        <fullName evidence="10">Gamma-secretase subunit Aph-1</fullName>
    </recommendedName>
</protein>
<evidence type="ECO:0000313" key="9">
    <source>
        <dbReference type="Proteomes" id="UP001642483"/>
    </source>
</evidence>
<gene>
    <name evidence="8" type="ORF">CVLEPA_LOCUS30388</name>
</gene>
<dbReference type="PANTHER" id="PTHR12889">
    <property type="entry name" value="GAMMA-SECRETASE SUBUNIT APH-1"/>
    <property type="match status" value="1"/>
</dbReference>
<feature type="transmembrane region" description="Helical" evidence="7">
    <location>
        <begin position="32"/>
        <end position="57"/>
    </location>
</feature>
<organism evidence="8 9">
    <name type="scientific">Clavelina lepadiformis</name>
    <name type="common">Light-bulb sea squirt</name>
    <name type="synonym">Ascidia lepadiformis</name>
    <dbReference type="NCBI Taxonomy" id="159417"/>
    <lineage>
        <taxon>Eukaryota</taxon>
        <taxon>Metazoa</taxon>
        <taxon>Chordata</taxon>
        <taxon>Tunicata</taxon>
        <taxon>Ascidiacea</taxon>
        <taxon>Aplousobranchia</taxon>
        <taxon>Clavelinidae</taxon>
        <taxon>Clavelina</taxon>
    </lineage>
</organism>
<accession>A0ABP0H0N4</accession>
<comment type="caution">
    <text evidence="8">The sequence shown here is derived from an EMBL/GenBank/DDBJ whole genome shotgun (WGS) entry which is preliminary data.</text>
</comment>
<keyword evidence="6 7" id="KW-0472">Membrane</keyword>
<reference evidence="8 9" key="1">
    <citation type="submission" date="2024-02" db="EMBL/GenBank/DDBJ databases">
        <authorList>
            <person name="Daric V."/>
            <person name="Darras S."/>
        </authorList>
    </citation>
    <scope>NUCLEOTIDE SEQUENCE [LARGE SCALE GENOMIC DNA]</scope>
</reference>
<dbReference type="EMBL" id="CAWYQH010000163">
    <property type="protein sequence ID" value="CAK8697108.1"/>
    <property type="molecule type" value="Genomic_DNA"/>
</dbReference>
<evidence type="ECO:0008006" key="10">
    <source>
        <dbReference type="Google" id="ProtNLM"/>
    </source>
</evidence>
<name>A0ABP0H0N4_CLALP</name>
<comment type="similarity">
    <text evidence="2">Belongs to the APH-1 family.</text>
</comment>
<feature type="transmembrane region" description="Helical" evidence="7">
    <location>
        <begin position="150"/>
        <end position="172"/>
    </location>
</feature>
<evidence type="ECO:0000256" key="6">
    <source>
        <dbReference type="ARBA" id="ARBA00023136"/>
    </source>
</evidence>
<dbReference type="Pfam" id="PF06105">
    <property type="entry name" value="Aph-1"/>
    <property type="match status" value="1"/>
</dbReference>
<keyword evidence="9" id="KW-1185">Reference proteome</keyword>
<evidence type="ECO:0000256" key="4">
    <source>
        <dbReference type="ARBA" id="ARBA00022976"/>
    </source>
</evidence>
<feature type="transmembrane region" description="Helical" evidence="7">
    <location>
        <begin position="204"/>
        <end position="224"/>
    </location>
</feature>
<feature type="transmembrane region" description="Helical" evidence="7">
    <location>
        <begin position="63"/>
        <end position="81"/>
    </location>
</feature>
<evidence type="ECO:0000256" key="2">
    <source>
        <dbReference type="ARBA" id="ARBA00005577"/>
    </source>
</evidence>
<evidence type="ECO:0000313" key="8">
    <source>
        <dbReference type="EMBL" id="CAK8697108.1"/>
    </source>
</evidence>
<evidence type="ECO:0000256" key="1">
    <source>
        <dbReference type="ARBA" id="ARBA00004141"/>
    </source>
</evidence>
<dbReference type="InterPro" id="IPR009294">
    <property type="entry name" value="Aph-1"/>
</dbReference>
<keyword evidence="5 7" id="KW-1133">Transmembrane helix</keyword>
<evidence type="ECO:0000256" key="3">
    <source>
        <dbReference type="ARBA" id="ARBA00022692"/>
    </source>
</evidence>
<keyword evidence="4" id="KW-0914">Notch signaling pathway</keyword>
<sequence length="241" mass="26580">MPLMVFFGCMFVAFGPSLALFVFTVMKFPLRIILLVVGAFFWLLSLLFSALLWLAVVPLREELAFSLVFSVIFQELMRFALFKLMNKAETGLEDALSEEERRSIASHKLSYVSGFGFGLMSGLFSVINVLSNSIGPGNVGITGASPNFFLVSSFLASSFILLNTFWNVIIFNAYKKRKLAPIAIVILMHMLVSCLTLLNTLPHSIYVSLIVSYVSLIVVMGWAFKIAGGSLGNLKASFVCK</sequence>
<proteinExistence type="inferred from homology"/>
<evidence type="ECO:0000256" key="7">
    <source>
        <dbReference type="SAM" id="Phobius"/>
    </source>
</evidence>
<feature type="transmembrane region" description="Helical" evidence="7">
    <location>
        <begin position="179"/>
        <end position="198"/>
    </location>
</feature>
<feature type="transmembrane region" description="Helical" evidence="7">
    <location>
        <begin position="6"/>
        <end position="25"/>
    </location>
</feature>
<dbReference type="Proteomes" id="UP001642483">
    <property type="component" value="Unassembled WGS sequence"/>
</dbReference>